<proteinExistence type="predicted"/>
<name>A0A5J5FBB0_9PEZI</name>
<dbReference type="InterPro" id="IPR029062">
    <property type="entry name" value="Class_I_gatase-like"/>
</dbReference>
<dbReference type="EMBL" id="VXIS01000007">
    <property type="protein sequence ID" value="KAA8914239.1"/>
    <property type="molecule type" value="Genomic_DNA"/>
</dbReference>
<dbReference type="Gene3D" id="3.40.50.880">
    <property type="match status" value="1"/>
</dbReference>
<evidence type="ECO:0000313" key="1">
    <source>
        <dbReference type="EMBL" id="KAA8914239.1"/>
    </source>
</evidence>
<dbReference type="AlphaFoldDB" id="A0A5J5FBB0"/>
<comment type="caution">
    <text evidence="1">The sequence shown here is derived from an EMBL/GenBank/DDBJ whole genome shotgun (WGS) entry which is preliminary data.</text>
</comment>
<dbReference type="Pfam" id="PF17124">
    <property type="entry name" value="ThiJ_like"/>
    <property type="match status" value="1"/>
</dbReference>
<evidence type="ECO:0000313" key="2">
    <source>
        <dbReference type="Proteomes" id="UP000326924"/>
    </source>
</evidence>
<gene>
    <name evidence="1" type="ORF">FN846DRAFT_669820</name>
</gene>
<dbReference type="InParanoid" id="A0A5J5FBB0"/>
<keyword evidence="1" id="KW-0315">Glutamine amidotransferase</keyword>
<reference evidence="1 2" key="1">
    <citation type="submission" date="2019-09" db="EMBL/GenBank/DDBJ databases">
        <title>Draft genome of the ectomycorrhizal ascomycete Sphaerosporella brunnea.</title>
        <authorList>
            <consortium name="DOE Joint Genome Institute"/>
            <person name="Benucci G.M."/>
            <person name="Marozzi G."/>
            <person name="Antonielli L."/>
            <person name="Sanchez S."/>
            <person name="Marco P."/>
            <person name="Wang X."/>
            <person name="Falini L.B."/>
            <person name="Barry K."/>
            <person name="Haridas S."/>
            <person name="Lipzen A."/>
            <person name="Labutti K."/>
            <person name="Grigoriev I.V."/>
            <person name="Murat C."/>
            <person name="Martin F."/>
            <person name="Albertini E."/>
            <person name="Donnini D."/>
            <person name="Bonito G."/>
        </authorList>
    </citation>
    <scope>NUCLEOTIDE SEQUENCE [LARGE SCALE GENOMIC DNA]</scope>
    <source>
        <strain evidence="1 2">Sb_GMNB300</strain>
    </source>
</reference>
<keyword evidence="1" id="KW-0808">Transferase</keyword>
<accession>A0A5J5FBB0</accession>
<dbReference type="PANTHER" id="PTHR43068:SF1">
    <property type="entry name" value="SLR1854 PROTEIN"/>
    <property type="match status" value="1"/>
</dbReference>
<dbReference type="Proteomes" id="UP000326924">
    <property type="component" value="Unassembled WGS sequence"/>
</dbReference>
<sequence>MGKSGQDFWKMIPNLHSQISLRTAKMPAAPPKAIVFLANNGQDPTEAAIPWEILTSAGCIVTFATEHGEVASADPVLLQSGVFASLLGPSKQATDSYKAMVASPEYQQPRAWSDKDFDILEYEIAILPGGHDKPIRQYLECQSLHEHLGRFLPHTARTCRQRPKVLGAICHGVLALAFAKCPVNPERSLLAEHGLQTTTLPKWMEGTAWVASQAWLKGSYYRTYIERGGWCCGDVEEAGGSYIRGPMSTKPFVHTDPNHRYISARFPGDAELWTKTILSEAKEAFGVW</sequence>
<dbReference type="SUPFAM" id="SSF52317">
    <property type="entry name" value="Class I glutamine amidotransferase-like"/>
    <property type="match status" value="1"/>
</dbReference>
<dbReference type="PANTHER" id="PTHR43068">
    <property type="entry name" value="SLR1854 PROTEIN"/>
    <property type="match status" value="1"/>
</dbReference>
<keyword evidence="2" id="KW-1185">Reference proteome</keyword>
<dbReference type="GO" id="GO:0016740">
    <property type="term" value="F:transferase activity"/>
    <property type="evidence" value="ECO:0007669"/>
    <property type="project" value="UniProtKB-KW"/>
</dbReference>
<dbReference type="OrthoDB" id="543156at2759"/>
<protein>
    <submittedName>
        <fullName evidence="1">Class I glutamine amidotransferase-like protein</fullName>
    </submittedName>
</protein>
<dbReference type="InterPro" id="IPR032633">
    <property type="entry name" value="ThiJ-like"/>
</dbReference>
<organism evidence="1 2">
    <name type="scientific">Sphaerosporella brunnea</name>
    <dbReference type="NCBI Taxonomy" id="1250544"/>
    <lineage>
        <taxon>Eukaryota</taxon>
        <taxon>Fungi</taxon>
        <taxon>Dikarya</taxon>
        <taxon>Ascomycota</taxon>
        <taxon>Pezizomycotina</taxon>
        <taxon>Pezizomycetes</taxon>
        <taxon>Pezizales</taxon>
        <taxon>Pyronemataceae</taxon>
        <taxon>Sphaerosporella</taxon>
    </lineage>
</organism>